<dbReference type="OrthoDB" id="9942863at2"/>
<evidence type="ECO:0000313" key="1">
    <source>
        <dbReference type="EMBL" id="PWJ32301.1"/>
    </source>
</evidence>
<dbReference type="AlphaFoldDB" id="A0A2Y9B9M2"/>
<evidence type="ECO:0000313" key="2">
    <source>
        <dbReference type="Proteomes" id="UP000245845"/>
    </source>
</evidence>
<keyword evidence="2" id="KW-1185">Reference proteome</keyword>
<dbReference type="EMBL" id="QGDL01000001">
    <property type="protein sequence ID" value="PWJ32301.1"/>
    <property type="molecule type" value="Genomic_DNA"/>
</dbReference>
<comment type="caution">
    <text evidence="1">The sequence shown here is derived from an EMBL/GenBank/DDBJ whole genome shotgun (WGS) entry which is preliminary data.</text>
</comment>
<dbReference type="Proteomes" id="UP000245845">
    <property type="component" value="Unassembled WGS sequence"/>
</dbReference>
<gene>
    <name evidence="1" type="ORF">A8806_101589</name>
</gene>
<proteinExistence type="predicted"/>
<organism evidence="1 2">
    <name type="scientific">Faecalicatena orotica</name>
    <dbReference type="NCBI Taxonomy" id="1544"/>
    <lineage>
        <taxon>Bacteria</taxon>
        <taxon>Bacillati</taxon>
        <taxon>Bacillota</taxon>
        <taxon>Clostridia</taxon>
        <taxon>Lachnospirales</taxon>
        <taxon>Lachnospiraceae</taxon>
        <taxon>Faecalicatena</taxon>
    </lineage>
</organism>
<protein>
    <submittedName>
        <fullName evidence="1">Uncharacterized protein</fullName>
    </submittedName>
</protein>
<dbReference type="RefSeq" id="WP_109729642.1">
    <property type="nucleotide sequence ID" value="NZ_BAAACK010000007.1"/>
</dbReference>
<reference evidence="1 2" key="1">
    <citation type="submission" date="2018-05" db="EMBL/GenBank/DDBJ databases">
        <title>The Hungate 1000. A catalogue of reference genomes from the rumen microbiome.</title>
        <authorList>
            <person name="Kelly W."/>
        </authorList>
    </citation>
    <scope>NUCLEOTIDE SEQUENCE [LARGE SCALE GENOMIC DNA]</scope>
    <source>
        <strain evidence="1 2">NLAE-zl-C242</strain>
    </source>
</reference>
<name>A0A2Y9B9M2_9FIRM</name>
<sequence length="240" mass="27956">MANTVVTPYKYSTRTAVDGATLEPGQVMVPCWLQDGYKLNAEEKKRCTFIRYGKFKFHIGFIPIRIEGYETYMAGFNKEINDYMKERREGRCIIGYKANGEPICCPKSKRCKGCESRYDQRIKRYNLFKDRFDILSLDYCYEDEEFDVADENVESPETIACASEDLTEEELNTLVLAHFEQENPRYATIIKLSKQNLPIEEICEAIKLKPSRGREEINNAYNALCDYLNLGTYKIKKKSR</sequence>
<accession>A0A2Y9B9M2</accession>